<evidence type="ECO:0000313" key="3">
    <source>
        <dbReference type="Proteomes" id="UP001595962"/>
    </source>
</evidence>
<organism evidence="2 3">
    <name type="scientific">Rheinheimera marina</name>
    <dbReference type="NCBI Taxonomy" id="1774958"/>
    <lineage>
        <taxon>Bacteria</taxon>
        <taxon>Pseudomonadati</taxon>
        <taxon>Pseudomonadota</taxon>
        <taxon>Gammaproteobacteria</taxon>
        <taxon>Chromatiales</taxon>
        <taxon>Chromatiaceae</taxon>
        <taxon>Rheinheimera</taxon>
    </lineage>
</organism>
<accession>A0ABV9JNE8</accession>
<feature type="chain" id="PRO_5047421303" evidence="1">
    <location>
        <begin position="18"/>
        <end position="326"/>
    </location>
</feature>
<keyword evidence="3" id="KW-1185">Reference proteome</keyword>
<evidence type="ECO:0000313" key="2">
    <source>
        <dbReference type="EMBL" id="MFC4655776.1"/>
    </source>
</evidence>
<gene>
    <name evidence="2" type="ORF">ACFO3I_12245</name>
</gene>
<proteinExistence type="predicted"/>
<dbReference type="EMBL" id="JBHSGB010000010">
    <property type="protein sequence ID" value="MFC4655776.1"/>
    <property type="molecule type" value="Genomic_DNA"/>
</dbReference>
<reference evidence="3" key="1">
    <citation type="journal article" date="2019" name="Int. J. Syst. Evol. Microbiol.">
        <title>The Global Catalogue of Microorganisms (GCM) 10K type strain sequencing project: providing services to taxonomists for standard genome sequencing and annotation.</title>
        <authorList>
            <consortium name="The Broad Institute Genomics Platform"/>
            <consortium name="The Broad Institute Genome Sequencing Center for Infectious Disease"/>
            <person name="Wu L."/>
            <person name="Ma J."/>
        </authorList>
    </citation>
    <scope>NUCLEOTIDE SEQUENCE [LARGE SCALE GENOMIC DNA]</scope>
    <source>
        <strain evidence="3">DT28</strain>
    </source>
</reference>
<dbReference type="RefSeq" id="WP_377334259.1">
    <property type="nucleotide sequence ID" value="NZ_JBHSGB010000010.1"/>
</dbReference>
<evidence type="ECO:0000256" key="1">
    <source>
        <dbReference type="SAM" id="SignalP"/>
    </source>
</evidence>
<dbReference type="PANTHER" id="PTHR42972:SF8">
    <property type="entry name" value="POLYHYDROXYBUTYRATE DEPOLYMERASE"/>
    <property type="match status" value="1"/>
</dbReference>
<dbReference type="SUPFAM" id="SSF53474">
    <property type="entry name" value="alpha/beta-Hydrolases"/>
    <property type="match status" value="1"/>
</dbReference>
<feature type="signal peptide" evidence="1">
    <location>
        <begin position="1"/>
        <end position="17"/>
    </location>
</feature>
<dbReference type="PANTHER" id="PTHR42972">
    <property type="entry name" value="TOL-PAL SYSTEM PROTEIN TOLB"/>
    <property type="match status" value="1"/>
</dbReference>
<dbReference type="Proteomes" id="UP001595962">
    <property type="component" value="Unassembled WGS sequence"/>
</dbReference>
<sequence>MNKLLWALGLALGTAQAATLPKLQLDLSQTTVSGLSSGGYMAAQFHLAQADWVKGAAIVAAGPVYCAQNNLLTALDHCINKVDSPIPLDAINQQLNNWMNEGKLASKTALAQSKVWLLHGSKDEKIHPDVAAALYQQYQQWLPTAQLNYVSDQPFAHHMPTLNTGSDCAVSEVPYLGNCNYDAAAAALSFILPNFKAAVAPASGQIYPLAQQQIAGDSAATMAEQAYVYVPKACAEGESCRLHISFHGCNQSAEAVGMAYVEQAGFNRLADSNHLVVLYPQARASKLMPLNPQGCWDWWGYTTADYATKQGPQIQAVVKLAQALKG</sequence>
<name>A0ABV9JNE8_9GAMM</name>
<keyword evidence="1" id="KW-0732">Signal</keyword>
<comment type="caution">
    <text evidence="2">The sequence shown here is derived from an EMBL/GenBank/DDBJ whole genome shotgun (WGS) entry which is preliminary data.</text>
</comment>
<dbReference type="Gene3D" id="3.40.50.1820">
    <property type="entry name" value="alpha/beta hydrolase"/>
    <property type="match status" value="2"/>
</dbReference>
<dbReference type="InterPro" id="IPR029058">
    <property type="entry name" value="AB_hydrolase_fold"/>
</dbReference>
<protein>
    <submittedName>
        <fullName evidence="2">Polyhydroxybutyrate depolymerase</fullName>
    </submittedName>
</protein>